<dbReference type="GO" id="GO:0005524">
    <property type="term" value="F:ATP binding"/>
    <property type="evidence" value="ECO:0007669"/>
    <property type="project" value="InterPro"/>
</dbReference>
<protein>
    <submittedName>
        <fullName evidence="2">Restriction endonuclease</fullName>
    </submittedName>
</protein>
<comment type="caution">
    <text evidence="2">The sequence shown here is derived from an EMBL/GenBank/DDBJ whole genome shotgun (WGS) entry which is preliminary data.</text>
</comment>
<dbReference type="OrthoDB" id="9803459at2"/>
<dbReference type="InterPro" id="IPR027417">
    <property type="entry name" value="P-loop_NTPase"/>
</dbReference>
<dbReference type="Pfam" id="PF04851">
    <property type="entry name" value="ResIII"/>
    <property type="match status" value="1"/>
</dbReference>
<organism evidence="2 3">
    <name type="scientific">Falsiroseomonas bella</name>
    <dbReference type="NCBI Taxonomy" id="2184016"/>
    <lineage>
        <taxon>Bacteria</taxon>
        <taxon>Pseudomonadati</taxon>
        <taxon>Pseudomonadota</taxon>
        <taxon>Alphaproteobacteria</taxon>
        <taxon>Acetobacterales</taxon>
        <taxon>Roseomonadaceae</taxon>
        <taxon>Falsiroseomonas</taxon>
    </lineage>
</organism>
<dbReference type="SUPFAM" id="SSF52540">
    <property type="entry name" value="P-loop containing nucleoside triphosphate hydrolases"/>
    <property type="match status" value="2"/>
</dbReference>
<sequence>MRGRSPWHLRGVTGPVIDNPILNSPFAEPSRHWELDENGIPTGTPALGRRRSEFIVPVPPPKHKVKAQATLDLEDEYGKRQPNDYINEIRAKVAQWRSLGEQGLRPVTPVTARLLRHWREHGRARPLFFCQVEAVETAIWLTEVAPRAETERLRTLNSEANPDLLRIAFKLATGAGKTTVMGMLIAWQTLNAARTRNSTRFTDAFLIVAPGLTVRDRLRVLHPSDPSNIYAALDIVPRELRDDLQRARIVITNFHAFKKRETLEAPKLAKEILAGRTGKVERPETDGQMAQRICKDLLGRKRIIVINDEAHHCYRQKVGAADDAGAKLDAEGKAEAKKNNAAARLWISGIEALQRVVGQPVLVYDLSATPFFLRGSGYPEGTLFPWVVSDFSLIDAIECGIVKVPRVPVQDLPGADEPVYRHVYRYIQEHSDVKLPKAGRAKQGKPLTPDQLPSQLTGALQALYGHYRQVFENWASRGGSTPPVFIVVCNNTATSKLVHDWIAGYERIETDAGGAERRVIVPGNLPLFSNVTQAGIGQSSMVERPVTILIDSEELESGEALSDNFRKLAGPEIDAFKRELRARGRHAQAETVTDSDLLREVMNTVGQPGRLGEPIRCVVSVSMLTEGWDARTVTHVLGVRAFGTQLLCEQVIGRALRRVSYDPVGVDDAGNAMFAPEYAEVLGIPFSFVPANSKADYTPPKKTTQVHAVLPERAALEIRFPRVIGYRTVLPPGRITAAFTNESRLTITPEDAPPEAVNAAIIGAEHTLTLNDLRHQRDTTIAFHLAGHTLRTWFRDSEDHLKPWLFPPLLTITRRWMAECLTCLGGTFPAYLLWRDIGDKAAERIFRACTPEVAGPGTLRPILDPYNEAGSSRHVSFATTKTNFWPPDATKCQVNLIVCDENWEAAAAQALDGMPEVLRYVKNDRLGFEVPYVDGSTERHYRPDFIVVVDDGRGPDDPLHLVLEVKGRQTAQDDAKHDTMRKLWVPAVNALGRFGRWDFCRVDGPYGVDEIIRRRLNADALSRAA</sequence>
<dbReference type="EMBL" id="QGNA01000007">
    <property type="protein sequence ID" value="PWS34342.1"/>
    <property type="molecule type" value="Genomic_DNA"/>
</dbReference>
<keyword evidence="2" id="KW-0255">Endonuclease</keyword>
<dbReference type="PANTHER" id="PTHR47396">
    <property type="entry name" value="TYPE I RESTRICTION ENZYME ECOKI R PROTEIN"/>
    <property type="match status" value="1"/>
</dbReference>
<evidence type="ECO:0000313" key="3">
    <source>
        <dbReference type="Proteomes" id="UP000245765"/>
    </source>
</evidence>
<dbReference type="Gene3D" id="3.40.50.300">
    <property type="entry name" value="P-loop containing nucleotide triphosphate hydrolases"/>
    <property type="match status" value="1"/>
</dbReference>
<dbReference type="GO" id="GO:0003677">
    <property type="term" value="F:DNA binding"/>
    <property type="evidence" value="ECO:0007669"/>
    <property type="project" value="InterPro"/>
</dbReference>
<dbReference type="Proteomes" id="UP000245765">
    <property type="component" value="Unassembled WGS sequence"/>
</dbReference>
<feature type="domain" description="Helicase/UvrB N-terminal" evidence="1">
    <location>
        <begin position="156"/>
        <end position="316"/>
    </location>
</feature>
<reference evidence="3" key="1">
    <citation type="submission" date="2018-05" db="EMBL/GenBank/DDBJ databases">
        <authorList>
            <person name="Du Z."/>
            <person name="Wang X."/>
        </authorList>
    </citation>
    <scope>NUCLEOTIDE SEQUENCE [LARGE SCALE GENOMIC DNA]</scope>
    <source>
        <strain evidence="3">CQN31</strain>
    </source>
</reference>
<dbReference type="AlphaFoldDB" id="A0A317F738"/>
<dbReference type="PANTHER" id="PTHR47396:SF1">
    <property type="entry name" value="ATP-DEPENDENT HELICASE IRC3-RELATED"/>
    <property type="match status" value="1"/>
</dbReference>
<dbReference type="InterPro" id="IPR050742">
    <property type="entry name" value="Helicase_Restrict-Modif_Enz"/>
</dbReference>
<proteinExistence type="predicted"/>
<gene>
    <name evidence="2" type="ORF">DFH01_25305</name>
</gene>
<evidence type="ECO:0000313" key="2">
    <source>
        <dbReference type="EMBL" id="PWS34342.1"/>
    </source>
</evidence>
<dbReference type="NCBIfam" id="NF046055">
    <property type="entry name" value="restr_BPTD_3080"/>
    <property type="match status" value="1"/>
</dbReference>
<evidence type="ECO:0000259" key="1">
    <source>
        <dbReference type="Pfam" id="PF04851"/>
    </source>
</evidence>
<dbReference type="GO" id="GO:0016787">
    <property type="term" value="F:hydrolase activity"/>
    <property type="evidence" value="ECO:0007669"/>
    <property type="project" value="InterPro"/>
</dbReference>
<dbReference type="Gene3D" id="3.40.91.30">
    <property type="match status" value="1"/>
</dbReference>
<dbReference type="InterPro" id="IPR006935">
    <property type="entry name" value="Helicase/UvrB_N"/>
</dbReference>
<dbReference type="GO" id="GO:0005829">
    <property type="term" value="C:cytosol"/>
    <property type="evidence" value="ECO:0007669"/>
    <property type="project" value="TreeGrafter"/>
</dbReference>
<dbReference type="GO" id="GO:0004519">
    <property type="term" value="F:endonuclease activity"/>
    <property type="evidence" value="ECO:0007669"/>
    <property type="project" value="UniProtKB-KW"/>
</dbReference>
<name>A0A317F738_9PROT</name>
<accession>A0A317F738</accession>
<keyword evidence="3" id="KW-1185">Reference proteome</keyword>
<keyword evidence="2" id="KW-0378">Hydrolase</keyword>
<keyword evidence="2" id="KW-0540">Nuclease</keyword>